<dbReference type="InterPro" id="IPR004604">
    <property type="entry name" value="DNA_recomb/repair_RecN"/>
</dbReference>
<evidence type="ECO:0000256" key="8">
    <source>
        <dbReference type="ARBA" id="ARBA00033408"/>
    </source>
</evidence>
<proteinExistence type="inferred from homology"/>
<dbReference type="RefSeq" id="WP_073354653.1">
    <property type="nucleotide sequence ID" value="NZ_FQUZ01000005.1"/>
</dbReference>
<keyword evidence="10" id="KW-0175">Coiled coil</keyword>
<evidence type="ECO:0000256" key="1">
    <source>
        <dbReference type="ARBA" id="ARBA00003618"/>
    </source>
</evidence>
<dbReference type="EMBL" id="FQUZ01000005">
    <property type="protein sequence ID" value="SHE67488.1"/>
    <property type="molecule type" value="Genomic_DNA"/>
</dbReference>
<evidence type="ECO:0000256" key="9">
    <source>
        <dbReference type="PIRNR" id="PIRNR003128"/>
    </source>
</evidence>
<dbReference type="NCBIfam" id="TIGR00634">
    <property type="entry name" value="recN"/>
    <property type="match status" value="1"/>
</dbReference>
<dbReference type="CDD" id="cd03241">
    <property type="entry name" value="ABC_RecN"/>
    <property type="match status" value="2"/>
</dbReference>
<dbReference type="GO" id="GO:0043590">
    <property type="term" value="C:bacterial nucleoid"/>
    <property type="evidence" value="ECO:0007669"/>
    <property type="project" value="TreeGrafter"/>
</dbReference>
<keyword evidence="6" id="KW-0067">ATP-binding</keyword>
<feature type="domain" description="RecF/RecN/SMC N-terminal" evidence="11">
    <location>
        <begin position="3"/>
        <end position="504"/>
    </location>
</feature>
<dbReference type="FunFam" id="3.40.50.300:FF:000356">
    <property type="entry name" value="DNA repair protein RecN"/>
    <property type="match status" value="1"/>
</dbReference>
<dbReference type="PIRSF" id="PIRSF003128">
    <property type="entry name" value="RecN"/>
    <property type="match status" value="1"/>
</dbReference>
<evidence type="ECO:0000313" key="12">
    <source>
        <dbReference type="EMBL" id="SHE67488.1"/>
    </source>
</evidence>
<dbReference type="InterPro" id="IPR003395">
    <property type="entry name" value="RecF/RecN/SMC_N"/>
</dbReference>
<dbReference type="GO" id="GO:0006281">
    <property type="term" value="P:DNA repair"/>
    <property type="evidence" value="ECO:0007669"/>
    <property type="project" value="UniProtKB-KW"/>
</dbReference>
<protein>
    <recommendedName>
        <fullName evidence="3 9">DNA repair protein RecN</fullName>
    </recommendedName>
    <alternativeName>
        <fullName evidence="8 9">Recombination protein N</fullName>
    </alternativeName>
</protein>
<feature type="coiled-coil region" evidence="10">
    <location>
        <begin position="165"/>
        <end position="192"/>
    </location>
</feature>
<dbReference type="Gene3D" id="3.40.50.300">
    <property type="entry name" value="P-loop containing nucleotide triphosphate hydrolases"/>
    <property type="match status" value="2"/>
</dbReference>
<keyword evidence="13" id="KW-1185">Reference proteome</keyword>
<sequence length="565" mass="61251">MALRRMVLRHFVVVQSLDLDLHTGFTVLSGETGAGKSILIDALQLVLGARADALWVRQGEERAEVAAEFDIPPDLLDWLTEHGFDHTATDGLVLRRTVDTQGRSRSWINGSVATATQLRTVGEHLVDIHGQHAWQSLTRASAVRALLDGYAGSNPQPVQQAWQVWRRAQEALQHARQNEAQLQQRREMLQWQLGELAKLAPRPGEWEELNADHTRLSHAQTLQDTARQAWAALEDEGAASTGIHRALQLLQTQASLEPRFAEWGEILQAAANQVADVAHSLSSYGDAAEPDTDTLQALDERVGQWLSQARRYRVPPDRLPALVQQWQDELTALEHQADLEQLQAAQTQAQQHYQTLAQALSHQRAQAAPRLSGAISAAMQALGMPGGRFVVHLDALAEPAAHGLDGIEFQVAGHAGASPRPIGKVASGGELSRISLAIAVTTSQLGATPTLIFDEVDSGVGGAVAETVGRLMRQLGGDRQVLAVTHLPQVAACAHHHLLVRKQPTGQSVSSTVQPVQEAQRVEEIARMLGGETITATTRAHAREMLDGAAASPVVARSRAKSRKN</sequence>
<evidence type="ECO:0000256" key="6">
    <source>
        <dbReference type="ARBA" id="ARBA00022840"/>
    </source>
</evidence>
<keyword evidence="7 9" id="KW-0234">DNA repair</keyword>
<dbReference type="GO" id="GO:0006310">
    <property type="term" value="P:DNA recombination"/>
    <property type="evidence" value="ECO:0007669"/>
    <property type="project" value="InterPro"/>
</dbReference>
<evidence type="ECO:0000256" key="7">
    <source>
        <dbReference type="ARBA" id="ARBA00023204"/>
    </source>
</evidence>
<evidence type="ECO:0000256" key="4">
    <source>
        <dbReference type="ARBA" id="ARBA00022741"/>
    </source>
</evidence>
<dbReference type="Proteomes" id="UP000184327">
    <property type="component" value="Unassembled WGS sequence"/>
</dbReference>
<feature type="coiled-coil region" evidence="10">
    <location>
        <begin position="323"/>
        <end position="359"/>
    </location>
</feature>
<dbReference type="PANTHER" id="PTHR11059:SF0">
    <property type="entry name" value="DNA REPAIR PROTEIN RECN"/>
    <property type="match status" value="1"/>
</dbReference>
<gene>
    <name evidence="12" type="ORF">SAMN02745117_00673</name>
</gene>
<evidence type="ECO:0000256" key="2">
    <source>
        <dbReference type="ARBA" id="ARBA00009441"/>
    </source>
</evidence>
<evidence type="ECO:0000259" key="11">
    <source>
        <dbReference type="Pfam" id="PF02463"/>
    </source>
</evidence>
<dbReference type="InterPro" id="IPR027417">
    <property type="entry name" value="P-loop_NTPase"/>
</dbReference>
<reference evidence="12 13" key="1">
    <citation type="submission" date="2016-11" db="EMBL/GenBank/DDBJ databases">
        <authorList>
            <person name="Jaros S."/>
            <person name="Januszkiewicz K."/>
            <person name="Wedrychowicz H."/>
        </authorList>
    </citation>
    <scope>NUCLEOTIDE SEQUENCE [LARGE SCALE GENOMIC DNA]</scope>
    <source>
        <strain evidence="12 13">DSM 16112</strain>
    </source>
</reference>
<dbReference type="Pfam" id="PF02463">
    <property type="entry name" value="SMC_N"/>
    <property type="match status" value="1"/>
</dbReference>
<evidence type="ECO:0000256" key="3">
    <source>
        <dbReference type="ARBA" id="ARBA00021315"/>
    </source>
</evidence>
<dbReference type="FunFam" id="3.40.50.300:FF:000319">
    <property type="entry name" value="DNA repair protein RecN"/>
    <property type="match status" value="1"/>
</dbReference>
<comment type="function">
    <text evidence="1 9">May be involved in recombinational repair of damaged DNA.</text>
</comment>
<evidence type="ECO:0000256" key="10">
    <source>
        <dbReference type="SAM" id="Coils"/>
    </source>
</evidence>
<evidence type="ECO:0000256" key="5">
    <source>
        <dbReference type="ARBA" id="ARBA00022763"/>
    </source>
</evidence>
<accession>A0A1M4VEZ7</accession>
<dbReference type="SUPFAM" id="SSF52540">
    <property type="entry name" value="P-loop containing nucleoside triphosphate hydrolases"/>
    <property type="match status" value="1"/>
</dbReference>
<dbReference type="AlphaFoldDB" id="A0A1M4VEZ7"/>
<evidence type="ECO:0000313" key="13">
    <source>
        <dbReference type="Proteomes" id="UP000184327"/>
    </source>
</evidence>
<name>A0A1M4VEZ7_9BURK</name>
<keyword evidence="5 9" id="KW-0227">DNA damage</keyword>
<dbReference type="STRING" id="1122156.SAMN02745117_00673"/>
<dbReference type="OrthoDB" id="9806954at2"/>
<comment type="similarity">
    <text evidence="2 9">Belongs to the RecN family.</text>
</comment>
<dbReference type="GO" id="GO:0009432">
    <property type="term" value="P:SOS response"/>
    <property type="evidence" value="ECO:0007669"/>
    <property type="project" value="TreeGrafter"/>
</dbReference>
<organism evidence="12 13">
    <name type="scientific">Lampropedia hyalina DSM 16112</name>
    <dbReference type="NCBI Taxonomy" id="1122156"/>
    <lineage>
        <taxon>Bacteria</taxon>
        <taxon>Pseudomonadati</taxon>
        <taxon>Pseudomonadota</taxon>
        <taxon>Betaproteobacteria</taxon>
        <taxon>Burkholderiales</taxon>
        <taxon>Comamonadaceae</taxon>
        <taxon>Lampropedia</taxon>
    </lineage>
</organism>
<dbReference type="GO" id="GO:0005524">
    <property type="term" value="F:ATP binding"/>
    <property type="evidence" value="ECO:0007669"/>
    <property type="project" value="UniProtKB-KW"/>
</dbReference>
<dbReference type="PANTHER" id="PTHR11059">
    <property type="entry name" value="DNA REPAIR PROTEIN RECN"/>
    <property type="match status" value="1"/>
</dbReference>
<dbReference type="NCBIfam" id="NF008121">
    <property type="entry name" value="PRK10869.1"/>
    <property type="match status" value="1"/>
</dbReference>
<keyword evidence="4" id="KW-0547">Nucleotide-binding</keyword>